<evidence type="ECO:0000256" key="9">
    <source>
        <dbReference type="ARBA" id="ARBA00023295"/>
    </source>
</evidence>
<evidence type="ECO:0000259" key="12">
    <source>
        <dbReference type="SMART" id="SM00047"/>
    </source>
</evidence>
<protein>
    <recommendedName>
        <fullName evidence="5">Peptidoglycan hydrolase FlgJ</fullName>
    </recommendedName>
    <alternativeName>
        <fullName evidence="11">Muramidase FlgJ</fullName>
    </alternativeName>
</protein>
<dbReference type="RefSeq" id="WP_015870709.1">
    <property type="nucleotide sequence ID" value="NZ_AP028097.1"/>
</dbReference>
<evidence type="ECO:0000256" key="2">
    <source>
        <dbReference type="ARBA" id="ARBA00004418"/>
    </source>
</evidence>
<evidence type="ECO:0000256" key="8">
    <source>
        <dbReference type="ARBA" id="ARBA00022801"/>
    </source>
</evidence>
<dbReference type="InterPro" id="IPR002901">
    <property type="entry name" value="MGlyc_endo_b_GlcNAc-like_dom"/>
</dbReference>
<evidence type="ECO:0000256" key="4">
    <source>
        <dbReference type="ARBA" id="ARBA00007974"/>
    </source>
</evidence>
<dbReference type="EMBL" id="CP092014">
    <property type="protein sequence ID" value="WFN95855.1"/>
    <property type="molecule type" value="Genomic_DNA"/>
</dbReference>
<comment type="function">
    <text evidence="1">Flagellum-specific muramidase which hydrolyzes the peptidoglycan layer to assemble the rod structure in the periplasmic space.</text>
</comment>
<dbReference type="Pfam" id="PF10135">
    <property type="entry name" value="Rod-binding"/>
    <property type="match status" value="1"/>
</dbReference>
<dbReference type="SMART" id="SM00047">
    <property type="entry name" value="LYZ2"/>
    <property type="match status" value="1"/>
</dbReference>
<sequence>MADDSLAFSGAAYDARSLNTLKYSAAGGSDKALRETARQMEGMFIQMMLKSMRQAMPQEGIFDNEQSRLYTSLYDQQVAQDMAAGKGMGIADMLYKQMRGAHHAAAAIPDSVGVTPMALDGETINSMPVHALEQVIRRAMPHLPRAGSALPLPNSNGEFVSQLSLPAQLASRQSGIPHQLIMAQAALESGWGQREIPGTNGVRSYNLFGIKAGKNWNGPTTEVATTEYENGVAVKTRARFRVYASYFEAISDYVRMLTHNPRYAAVVSADTPEQAAHALQRAGYATDPNYASKLVHLIGQIKQTGHRMVQAYTHDLANLF</sequence>
<keyword evidence="7" id="KW-1005">Bacterial flagellum biogenesis</keyword>
<dbReference type="Gene3D" id="2.10.70.40">
    <property type="entry name" value="peptidoglycan hydrolase"/>
    <property type="match status" value="1"/>
</dbReference>
<dbReference type="GO" id="GO:0016798">
    <property type="term" value="F:hydrolase activity, acting on glycosyl bonds"/>
    <property type="evidence" value="ECO:0007669"/>
    <property type="project" value="UniProtKB-KW"/>
</dbReference>
<evidence type="ECO:0000256" key="6">
    <source>
        <dbReference type="ARBA" id="ARBA00022764"/>
    </source>
</evidence>
<keyword evidence="10" id="KW-0961">Cell wall biogenesis/degradation</keyword>
<feature type="domain" description="Mannosyl-glycoprotein endo-beta-N-acetylglucosamidase-like" evidence="12">
    <location>
        <begin position="149"/>
        <end position="307"/>
    </location>
</feature>
<keyword evidence="8 13" id="KW-0378">Hydrolase</keyword>
<evidence type="ECO:0000256" key="10">
    <source>
        <dbReference type="ARBA" id="ARBA00023316"/>
    </source>
</evidence>
<evidence type="ECO:0000256" key="5">
    <source>
        <dbReference type="ARBA" id="ARBA00013433"/>
    </source>
</evidence>
<keyword evidence="6" id="KW-0574">Periplasm</keyword>
<accession>A0ABY8GEI3</accession>
<keyword evidence="13" id="KW-0282">Flagellum</keyword>
<reference evidence="13 14" key="1">
    <citation type="submission" date="2022-02" db="EMBL/GenBank/DDBJ databases">
        <title>Phenotypic, genotypic and serological characterization of Edwardsiella ictaluri from catfish and ornamental fish species.</title>
        <authorList>
            <person name="Rose D."/>
            <person name="Tekedar H.C."/>
            <person name="Waldbieser G.C."/>
            <person name="Aarattuthodi S."/>
            <person name="Griffin M.J."/>
        </authorList>
    </citation>
    <scope>NUCLEOTIDE SEQUENCE [LARGE SCALE GENOMIC DNA]</scope>
    <source>
        <strain evidence="13 14">13 TAL-140 K3</strain>
    </source>
</reference>
<dbReference type="PRINTS" id="PR01002">
    <property type="entry name" value="FLGFLGJ"/>
</dbReference>
<dbReference type="PANTHER" id="PTHR33308">
    <property type="entry name" value="PEPTIDOGLYCAN HYDROLASE FLGJ"/>
    <property type="match status" value="1"/>
</dbReference>
<evidence type="ECO:0000313" key="14">
    <source>
        <dbReference type="Proteomes" id="UP001222680"/>
    </source>
</evidence>
<dbReference type="NCBIfam" id="TIGR02541">
    <property type="entry name" value="flagell_FlgJ"/>
    <property type="match status" value="1"/>
</dbReference>
<evidence type="ECO:0000256" key="1">
    <source>
        <dbReference type="ARBA" id="ARBA00002954"/>
    </source>
</evidence>
<comment type="similarity">
    <text evidence="4">In the C-terminal section; belongs to the glycosyl hydrolase 73 family.</text>
</comment>
<comment type="similarity">
    <text evidence="3">In the N-terminal section; belongs to the FlgJ family.</text>
</comment>
<dbReference type="Proteomes" id="UP001222680">
    <property type="component" value="Chromosome"/>
</dbReference>
<dbReference type="Gene3D" id="1.10.530.10">
    <property type="match status" value="1"/>
</dbReference>
<comment type="subcellular location">
    <subcellularLocation>
        <location evidence="2">Periplasm</location>
    </subcellularLocation>
</comment>
<dbReference type="PANTHER" id="PTHR33308:SF9">
    <property type="entry name" value="PEPTIDOGLYCAN HYDROLASE FLGJ"/>
    <property type="match status" value="1"/>
</dbReference>
<evidence type="ECO:0000256" key="7">
    <source>
        <dbReference type="ARBA" id="ARBA00022795"/>
    </source>
</evidence>
<evidence type="ECO:0000256" key="3">
    <source>
        <dbReference type="ARBA" id="ARBA00006880"/>
    </source>
</evidence>
<evidence type="ECO:0000313" key="13">
    <source>
        <dbReference type="EMBL" id="WFN95855.1"/>
    </source>
</evidence>
<dbReference type="InterPro" id="IPR013377">
    <property type="entry name" value="FlgJ"/>
</dbReference>
<dbReference type="GeneID" id="69538367"/>
<evidence type="ECO:0000256" key="11">
    <source>
        <dbReference type="ARBA" id="ARBA00030835"/>
    </source>
</evidence>
<gene>
    <name evidence="13" type="primary">flgJ</name>
    <name evidence="13" type="ORF">MAY91_13460</name>
</gene>
<keyword evidence="9 13" id="KW-0326">Glycosidase</keyword>
<keyword evidence="14" id="KW-1185">Reference proteome</keyword>
<dbReference type="InterPro" id="IPR019301">
    <property type="entry name" value="Flagellar_prot_FlgJ_N"/>
</dbReference>
<dbReference type="Pfam" id="PF01832">
    <property type="entry name" value="Glucosaminidase"/>
    <property type="match status" value="1"/>
</dbReference>
<organism evidence="13 14">
    <name type="scientific">Edwardsiella ictaluri</name>
    <dbReference type="NCBI Taxonomy" id="67780"/>
    <lineage>
        <taxon>Bacteria</taxon>
        <taxon>Pseudomonadati</taxon>
        <taxon>Pseudomonadota</taxon>
        <taxon>Gammaproteobacteria</taxon>
        <taxon>Enterobacterales</taxon>
        <taxon>Hafniaceae</taxon>
        <taxon>Edwardsiella</taxon>
    </lineage>
</organism>
<keyword evidence="13" id="KW-0966">Cell projection</keyword>
<keyword evidence="13" id="KW-0969">Cilium</keyword>
<proteinExistence type="inferred from homology"/>
<dbReference type="InterPro" id="IPR051056">
    <property type="entry name" value="Glycosyl_Hydrolase_73"/>
</dbReference>
<name>A0ABY8GEI3_EDWIC</name>